<dbReference type="PANTHER" id="PTHR30417:SF1">
    <property type="entry name" value="N-ACETYLMURAMOYL-L-ALANINE AMIDASE AMID"/>
    <property type="match status" value="1"/>
</dbReference>
<dbReference type="CDD" id="cd06583">
    <property type="entry name" value="PGRP"/>
    <property type="match status" value="1"/>
</dbReference>
<dbReference type="SUPFAM" id="SSF49854">
    <property type="entry name" value="Spermadhesin, CUB domain"/>
    <property type="match status" value="1"/>
</dbReference>
<dbReference type="InterPro" id="IPR036505">
    <property type="entry name" value="Amidase/PGRP_sf"/>
</dbReference>
<evidence type="ECO:0000256" key="2">
    <source>
        <dbReference type="ARBA" id="ARBA00011901"/>
    </source>
</evidence>
<keyword evidence="3 7" id="KW-0732">Signal</keyword>
<dbReference type="Gene3D" id="2.60.120.560">
    <property type="entry name" value="Exo-inulinase, domain 1"/>
    <property type="match status" value="1"/>
</dbReference>
<proteinExistence type="predicted"/>
<dbReference type="InterPro" id="IPR035914">
    <property type="entry name" value="Sperma_CUB_dom_sf"/>
</dbReference>
<feature type="signal peptide" evidence="7">
    <location>
        <begin position="1"/>
        <end position="18"/>
    </location>
</feature>
<evidence type="ECO:0000256" key="4">
    <source>
        <dbReference type="ARBA" id="ARBA00022801"/>
    </source>
</evidence>
<sequence length="979" mass="108224">MKFLLLTALIAMNSFVFAQYSSVFNSAYNQYPSIPKGVLEAVAWSNTHMRNISAQEMESCSGMPRALGVMGLFSDGRNYFRENARLVEQLSGISVDQQLMSPENQVLAYANAFNTIYTNYTGESLSEAQSLYLTLNDLSEIPDSGSVNKYAIDAQIYQIMRYMRDPEFAALHQFPVKQYDLKPIFGVENLKVLTAAKVILSEQSIKNEAGDQYALSTLKSTEYGPAIWNPAPSCNYSSRSGVAVSAITIHTIQGSYAGAISWSQNCASNVSFHYVIRSSDGQVTQMVLEANKAWHVGSENPYTIGYEHEGWVNDASWYTQAMYQSSADLSRDITNSGYGIPRLRTFFGAATSGLNTLGGCTKIKGHQHYPNQSHTDPGIYWNWEKYYKLINANPAVTTITAANGTLYDSGGASGNYSNDERLLWLIQPANAASVTAQFTQFNLETNWDFMFIYDGATTDAPLIGKYTGTTSPGIITSTGGSLLIEFRSDCATVAAGWTINYSSVNNSQVLPVTTILSGSTWKTSDFDVYINDLSTQSTITERYYLVADRPNASSSWQAQASKGFVLEDFNTLSNWTQQTGTFTIVNGRVNNANTTLDNTNAYFNLPQSNATDYMYTWTQRFKGTGSNQRAGLHFMCSDPTLSNRGESYFVFLREGGDKVQIYTVTNNVFTLRTDDALTINNNIDYKIRVTHSPATGWIRVYVDNVLVSSWQDPNPLQSGNSISIRTANTHVEFDDLRVYQSRGNMVHMTIGSGGYMRYESVGSQPAGRIFAQSKDVNNWSLMDTVDFLIDITTPVSYVVNDGAGSDLNYFQGHTISGNWSFSDPNSGITEYLYAVGTNPNSDDVINWTSSGLDTVFTGAFMDGQVGQVYYVSVRAVNGAELVAQISSNGQTYSANELVLEENQLDQVVVFPNPFTDQLTINYLPGTADIWLIDLNGKQLYNGVANEVEHIIRLDGMASGVYQLIIVHNNHKTVKKVIKH</sequence>
<dbReference type="Gene3D" id="2.60.120.290">
    <property type="entry name" value="Spermadhesin, CUB domain"/>
    <property type="match status" value="1"/>
</dbReference>
<dbReference type="AlphaFoldDB" id="A0A8J6TTF6"/>
<dbReference type="InterPro" id="IPR000859">
    <property type="entry name" value="CUB_dom"/>
</dbReference>
<evidence type="ECO:0000256" key="6">
    <source>
        <dbReference type="ARBA" id="ARBA00023316"/>
    </source>
</evidence>
<dbReference type="SMART" id="SM00042">
    <property type="entry name" value="CUB"/>
    <property type="match status" value="1"/>
</dbReference>
<keyword evidence="6" id="KW-0961">Cell wall biogenesis/degradation</keyword>
<dbReference type="InterPro" id="IPR026444">
    <property type="entry name" value="Secre_tail"/>
</dbReference>
<organism evidence="9 10">
    <name type="scientific">Taishania pollutisoli</name>
    <dbReference type="NCBI Taxonomy" id="2766479"/>
    <lineage>
        <taxon>Bacteria</taxon>
        <taxon>Pseudomonadati</taxon>
        <taxon>Bacteroidota</taxon>
        <taxon>Flavobacteriia</taxon>
        <taxon>Flavobacteriales</taxon>
        <taxon>Crocinitomicaceae</taxon>
        <taxon>Taishania</taxon>
    </lineage>
</organism>
<dbReference type="EMBL" id="JACVEL010000005">
    <property type="protein sequence ID" value="MBC9812744.1"/>
    <property type="molecule type" value="Genomic_DNA"/>
</dbReference>
<keyword evidence="10" id="KW-1185">Reference proteome</keyword>
<dbReference type="Proteomes" id="UP000652681">
    <property type="component" value="Unassembled WGS sequence"/>
</dbReference>
<dbReference type="Pfam" id="PF00431">
    <property type="entry name" value="CUB"/>
    <property type="match status" value="1"/>
</dbReference>
<evidence type="ECO:0000256" key="3">
    <source>
        <dbReference type="ARBA" id="ARBA00022729"/>
    </source>
</evidence>
<comment type="caution">
    <text evidence="9">The sequence shown here is derived from an EMBL/GenBank/DDBJ whole genome shotgun (WGS) entry which is preliminary data.</text>
</comment>
<dbReference type="EC" id="3.5.1.28" evidence="2"/>
<dbReference type="PANTHER" id="PTHR30417">
    <property type="entry name" value="N-ACETYLMURAMOYL-L-ALANINE AMIDASE AMID"/>
    <property type="match status" value="1"/>
</dbReference>
<dbReference type="Pfam" id="PF01510">
    <property type="entry name" value="Amidase_2"/>
    <property type="match status" value="1"/>
</dbReference>
<keyword evidence="4" id="KW-0378">Hydrolase</keyword>
<dbReference type="SUPFAM" id="SSF55846">
    <property type="entry name" value="N-acetylmuramoyl-L-alanine amidase-like"/>
    <property type="match status" value="1"/>
</dbReference>
<dbReference type="NCBIfam" id="TIGR04183">
    <property type="entry name" value="Por_Secre_tail"/>
    <property type="match status" value="1"/>
</dbReference>
<accession>A0A8J6TTF6</accession>
<evidence type="ECO:0000256" key="5">
    <source>
        <dbReference type="ARBA" id="ARBA00023157"/>
    </source>
</evidence>
<dbReference type="Pfam" id="PF18962">
    <property type="entry name" value="Por_Secre_tail"/>
    <property type="match status" value="1"/>
</dbReference>
<dbReference type="InterPro" id="IPR002502">
    <property type="entry name" value="Amidase_domain"/>
</dbReference>
<evidence type="ECO:0000313" key="9">
    <source>
        <dbReference type="EMBL" id="MBC9812744.1"/>
    </source>
</evidence>
<dbReference type="PROSITE" id="PS01180">
    <property type="entry name" value="CUB"/>
    <property type="match status" value="1"/>
</dbReference>
<dbReference type="Gene3D" id="3.40.80.10">
    <property type="entry name" value="Peptidoglycan recognition protein-like"/>
    <property type="match status" value="1"/>
</dbReference>
<dbReference type="GO" id="GO:0008745">
    <property type="term" value="F:N-acetylmuramoyl-L-alanine amidase activity"/>
    <property type="evidence" value="ECO:0007669"/>
    <property type="project" value="UniProtKB-EC"/>
</dbReference>
<gene>
    <name evidence="9" type="ORF">H9Y05_09700</name>
</gene>
<feature type="chain" id="PRO_5035254058" description="N-acetylmuramoyl-L-alanine amidase" evidence="7">
    <location>
        <begin position="19"/>
        <end position="979"/>
    </location>
</feature>
<dbReference type="GO" id="GO:0009254">
    <property type="term" value="P:peptidoglycan turnover"/>
    <property type="evidence" value="ECO:0007669"/>
    <property type="project" value="TreeGrafter"/>
</dbReference>
<dbReference type="InterPro" id="IPR051206">
    <property type="entry name" value="NAMLAA_amidase_2"/>
</dbReference>
<dbReference type="GO" id="GO:0071555">
    <property type="term" value="P:cell wall organization"/>
    <property type="evidence" value="ECO:0007669"/>
    <property type="project" value="UniProtKB-KW"/>
</dbReference>
<dbReference type="SMART" id="SM00644">
    <property type="entry name" value="Ami_2"/>
    <property type="match status" value="1"/>
</dbReference>
<evidence type="ECO:0000256" key="7">
    <source>
        <dbReference type="SAM" id="SignalP"/>
    </source>
</evidence>
<reference evidence="9" key="1">
    <citation type="submission" date="2020-09" db="EMBL/GenBank/DDBJ databases">
        <title>Taishania pollutisoli gen. nov., sp. nov., Isolated from Tetrabromobisphenol A-Contaminated Soil.</title>
        <authorList>
            <person name="Chen Q."/>
        </authorList>
    </citation>
    <scope>NUCLEOTIDE SEQUENCE</scope>
    <source>
        <strain evidence="9">CZZ-1</strain>
    </source>
</reference>
<protein>
    <recommendedName>
        <fullName evidence="2">N-acetylmuramoyl-L-alanine amidase</fullName>
        <ecNumber evidence="2">3.5.1.28</ecNumber>
    </recommendedName>
</protein>
<comment type="catalytic activity">
    <reaction evidence="1">
        <text>Hydrolyzes the link between N-acetylmuramoyl residues and L-amino acid residues in certain cell-wall glycopeptides.</text>
        <dbReference type="EC" id="3.5.1.28"/>
    </reaction>
</comment>
<dbReference type="CDD" id="cd00041">
    <property type="entry name" value="CUB"/>
    <property type="match status" value="1"/>
</dbReference>
<name>A0A8J6TTF6_9FLAO</name>
<feature type="domain" description="CUB" evidence="8">
    <location>
        <begin position="395"/>
        <end position="504"/>
    </location>
</feature>
<dbReference type="GO" id="GO:0009253">
    <property type="term" value="P:peptidoglycan catabolic process"/>
    <property type="evidence" value="ECO:0007669"/>
    <property type="project" value="InterPro"/>
</dbReference>
<evidence type="ECO:0000256" key="1">
    <source>
        <dbReference type="ARBA" id="ARBA00001561"/>
    </source>
</evidence>
<dbReference type="RefSeq" id="WP_216714160.1">
    <property type="nucleotide sequence ID" value="NZ_JACVEL010000005.1"/>
</dbReference>
<evidence type="ECO:0000313" key="10">
    <source>
        <dbReference type="Proteomes" id="UP000652681"/>
    </source>
</evidence>
<evidence type="ECO:0000259" key="8">
    <source>
        <dbReference type="PROSITE" id="PS01180"/>
    </source>
</evidence>
<keyword evidence="5" id="KW-1015">Disulfide bond</keyword>